<dbReference type="OrthoDB" id="10022108at2759"/>
<name>X6LJ60_RETFI</name>
<feature type="compositionally biased region" description="Polar residues" evidence="1">
    <location>
        <begin position="391"/>
        <end position="400"/>
    </location>
</feature>
<protein>
    <submittedName>
        <fullName evidence="2">RNA pseudouridylate synthase</fullName>
    </submittedName>
</protein>
<feature type="region of interest" description="Disordered" evidence="1">
    <location>
        <begin position="355"/>
        <end position="402"/>
    </location>
</feature>
<dbReference type="EMBL" id="ASPP01037697">
    <property type="protein sequence ID" value="ETO01669.1"/>
    <property type="molecule type" value="Genomic_DNA"/>
</dbReference>
<dbReference type="Proteomes" id="UP000023152">
    <property type="component" value="Unassembled WGS sequence"/>
</dbReference>
<feature type="compositionally biased region" description="Basic and acidic residues" evidence="1">
    <location>
        <begin position="374"/>
        <end position="386"/>
    </location>
</feature>
<dbReference type="AlphaFoldDB" id="X6LJ60"/>
<organism evidence="2 3">
    <name type="scientific">Reticulomyxa filosa</name>
    <dbReference type="NCBI Taxonomy" id="46433"/>
    <lineage>
        <taxon>Eukaryota</taxon>
        <taxon>Sar</taxon>
        <taxon>Rhizaria</taxon>
        <taxon>Retaria</taxon>
        <taxon>Foraminifera</taxon>
        <taxon>Monothalamids</taxon>
        <taxon>Reticulomyxidae</taxon>
        <taxon>Reticulomyxa</taxon>
    </lineage>
</organism>
<keyword evidence="3" id="KW-1185">Reference proteome</keyword>
<reference evidence="2 3" key="1">
    <citation type="journal article" date="2013" name="Curr. Biol.">
        <title>The Genome of the Foraminiferan Reticulomyxa filosa.</title>
        <authorList>
            <person name="Glockner G."/>
            <person name="Hulsmann N."/>
            <person name="Schleicher M."/>
            <person name="Noegel A.A."/>
            <person name="Eichinger L."/>
            <person name="Gallinger C."/>
            <person name="Pawlowski J."/>
            <person name="Sierra R."/>
            <person name="Euteneuer U."/>
            <person name="Pillet L."/>
            <person name="Moustafa A."/>
            <person name="Platzer M."/>
            <person name="Groth M."/>
            <person name="Szafranski K."/>
            <person name="Schliwa M."/>
        </authorList>
    </citation>
    <scope>NUCLEOTIDE SEQUENCE [LARGE SCALE GENOMIC DNA]</scope>
</reference>
<evidence type="ECO:0000313" key="3">
    <source>
        <dbReference type="Proteomes" id="UP000023152"/>
    </source>
</evidence>
<comment type="caution">
    <text evidence="2">The sequence shown here is derived from an EMBL/GenBank/DDBJ whole genome shotgun (WGS) entry which is preliminary data.</text>
</comment>
<gene>
    <name evidence="2" type="ORF">RFI_35771</name>
</gene>
<feature type="compositionally biased region" description="Polar residues" evidence="1">
    <location>
        <begin position="355"/>
        <end position="373"/>
    </location>
</feature>
<sequence length="446" mass="51754">NLPGTLYYLLEFKNNGIKKKNVNVPPLEHMNNDNDDFHFLNQRRPSLDLSKPYYIKQKRQRPDDDDDSGNDQMQRSKKSRMNADIRLKISTLLNDNSDEQKEELDDKNILKKSRKIRREYFCNKLHTLVITPVNGISFKSQTSVLKLFGQHGKTIKAHTFSTTWRTMYVHFDIKISVEMLQEITVAFNQKQQSIMENSKSSELESEKKKQHRIMLCSYVKNPDVNRYVLLKNVSIRESEKEILETLKDLNLNVEKVERFKGLPMVKVLFANSQDVRQLLQTGSIQIGFEHASCEPFDYNRNRPKNASIVEKQIINQRIVSINASKANINAYCVMDIGVNLSRKEKLFILKKEQKGNPTENKTGQKTNNIQILSKNKESESTRKVDAPKFINSKSNGAGTNNKKDLINMISKNQNQSQNKQNDNNQNNNDINEISQLRKEISYIRLI</sequence>
<evidence type="ECO:0000256" key="1">
    <source>
        <dbReference type="SAM" id="MobiDB-lite"/>
    </source>
</evidence>
<proteinExistence type="predicted"/>
<accession>X6LJ60</accession>
<evidence type="ECO:0000313" key="2">
    <source>
        <dbReference type="EMBL" id="ETO01669.1"/>
    </source>
</evidence>
<feature type="region of interest" description="Disordered" evidence="1">
    <location>
        <begin position="50"/>
        <end position="80"/>
    </location>
</feature>
<feature type="non-terminal residue" evidence="2">
    <location>
        <position position="1"/>
    </location>
</feature>
<feature type="non-terminal residue" evidence="2">
    <location>
        <position position="446"/>
    </location>
</feature>